<dbReference type="GO" id="GO:0005198">
    <property type="term" value="F:structural molecule activity"/>
    <property type="evidence" value="ECO:0007669"/>
    <property type="project" value="InterPro"/>
</dbReference>
<name>A0A1I3I358_9RHOB</name>
<proteinExistence type="predicted"/>
<dbReference type="PANTHER" id="PTHR38009:SF1">
    <property type="entry name" value="CONSERVED HYPOTHETICAL PHAGE TAIL PROTEIN"/>
    <property type="match status" value="1"/>
</dbReference>
<dbReference type="Proteomes" id="UP000199377">
    <property type="component" value="Unassembled WGS sequence"/>
</dbReference>
<keyword evidence="2" id="KW-1185">Reference proteome</keyword>
<dbReference type="InterPro" id="IPR010667">
    <property type="entry name" value="Phage_T4_Gp19"/>
</dbReference>
<dbReference type="EMBL" id="FOQH01000006">
    <property type="protein sequence ID" value="SFI42404.1"/>
    <property type="molecule type" value="Genomic_DNA"/>
</dbReference>
<dbReference type="OrthoDB" id="9790161at2"/>
<accession>A0A1I3I358</accession>
<dbReference type="RefSeq" id="WP_092860776.1">
    <property type="nucleotide sequence ID" value="NZ_FOQH01000006.1"/>
</dbReference>
<dbReference type="STRING" id="1114924.SAMN05216258_106317"/>
<protein>
    <submittedName>
        <fullName evidence="1">Conserved hypothetical phage tail region protein</fullName>
    </submittedName>
</protein>
<dbReference type="NCBIfam" id="TIGR02241">
    <property type="entry name" value="conserved hypothetical phage tail region protein"/>
    <property type="match status" value="1"/>
</dbReference>
<dbReference type="InterPro" id="IPR011747">
    <property type="entry name" value="CHP02241"/>
</dbReference>
<evidence type="ECO:0000313" key="2">
    <source>
        <dbReference type="Proteomes" id="UP000199377"/>
    </source>
</evidence>
<organism evidence="1 2">
    <name type="scientific">Albimonas pacifica</name>
    <dbReference type="NCBI Taxonomy" id="1114924"/>
    <lineage>
        <taxon>Bacteria</taxon>
        <taxon>Pseudomonadati</taxon>
        <taxon>Pseudomonadota</taxon>
        <taxon>Alphaproteobacteria</taxon>
        <taxon>Rhodobacterales</taxon>
        <taxon>Paracoccaceae</taxon>
        <taxon>Albimonas</taxon>
    </lineage>
</organism>
<sequence length="175" mass="18384">MAVVAPSGEDRSVPLLAFQFHVSFDLPAFARVDGPLLGGFSDVTGLEATMEARAIPAGGRNYGPVQKAGPVTFATVVLKRGVVESRHLWSWFAAFAGAPPAPGASGEAAALNGAWGMRGDVTVTMLRGAEPVFGWTLRRAMPVKFRAGDLNAQSADLAVEELHLVHEGLEMEVAS</sequence>
<dbReference type="PANTHER" id="PTHR38009">
    <property type="entry name" value="CONSERVED HYPOTHETICAL PHAGE TAIL PROTEIN"/>
    <property type="match status" value="1"/>
</dbReference>
<evidence type="ECO:0000313" key="1">
    <source>
        <dbReference type="EMBL" id="SFI42404.1"/>
    </source>
</evidence>
<dbReference type="AlphaFoldDB" id="A0A1I3I358"/>
<gene>
    <name evidence="1" type="ORF">SAMN05216258_106317</name>
</gene>
<reference evidence="1 2" key="1">
    <citation type="submission" date="2016-10" db="EMBL/GenBank/DDBJ databases">
        <authorList>
            <person name="de Groot N.N."/>
        </authorList>
    </citation>
    <scope>NUCLEOTIDE SEQUENCE [LARGE SCALE GENOMIC DNA]</scope>
    <source>
        <strain evidence="1 2">CGMCC 1.11030</strain>
    </source>
</reference>
<dbReference type="Pfam" id="PF06841">
    <property type="entry name" value="Phage_T4_gp19"/>
    <property type="match status" value="1"/>
</dbReference>